<organism evidence="8 9">
    <name type="scientific">Cohnella terricola</name>
    <dbReference type="NCBI Taxonomy" id="1289167"/>
    <lineage>
        <taxon>Bacteria</taxon>
        <taxon>Bacillati</taxon>
        <taxon>Bacillota</taxon>
        <taxon>Bacilli</taxon>
        <taxon>Bacillales</taxon>
        <taxon>Paenibacillaceae</taxon>
        <taxon>Cohnella</taxon>
    </lineage>
</organism>
<dbReference type="EMBL" id="VNJJ01000006">
    <property type="protein sequence ID" value="TVX99761.1"/>
    <property type="molecule type" value="Genomic_DNA"/>
</dbReference>
<keyword evidence="3" id="KW-1003">Cell membrane</keyword>
<dbReference type="RefSeq" id="WP_144701930.1">
    <property type="nucleotide sequence ID" value="NZ_VNJJ01000006.1"/>
</dbReference>
<keyword evidence="5 7" id="KW-1133">Transmembrane helix</keyword>
<feature type="transmembrane region" description="Helical" evidence="7">
    <location>
        <begin position="225"/>
        <end position="249"/>
    </location>
</feature>
<dbReference type="GO" id="GO:0022857">
    <property type="term" value="F:transmembrane transporter activity"/>
    <property type="evidence" value="ECO:0007669"/>
    <property type="project" value="InterPro"/>
</dbReference>
<feature type="transmembrane region" description="Helical" evidence="7">
    <location>
        <begin position="382"/>
        <end position="401"/>
    </location>
</feature>
<feature type="transmembrane region" description="Helical" evidence="7">
    <location>
        <begin position="318"/>
        <end position="339"/>
    </location>
</feature>
<dbReference type="Gene3D" id="1.20.1250.20">
    <property type="entry name" value="MFS general substrate transporter like domains"/>
    <property type="match status" value="1"/>
</dbReference>
<feature type="transmembrane region" description="Helical" evidence="7">
    <location>
        <begin position="359"/>
        <end position="376"/>
    </location>
</feature>
<dbReference type="CDD" id="cd06173">
    <property type="entry name" value="MFS_MefA_like"/>
    <property type="match status" value="1"/>
</dbReference>
<feature type="transmembrane region" description="Helical" evidence="7">
    <location>
        <begin position="48"/>
        <end position="68"/>
    </location>
</feature>
<reference evidence="8 9" key="1">
    <citation type="submission" date="2019-07" db="EMBL/GenBank/DDBJ databases">
        <authorList>
            <person name="Kim J."/>
        </authorList>
    </citation>
    <scope>NUCLEOTIDE SEQUENCE [LARGE SCALE GENOMIC DNA]</scope>
    <source>
        <strain evidence="8 9">G13</strain>
    </source>
</reference>
<dbReference type="InterPro" id="IPR011701">
    <property type="entry name" value="MFS"/>
</dbReference>
<evidence type="ECO:0000256" key="2">
    <source>
        <dbReference type="ARBA" id="ARBA00022448"/>
    </source>
</evidence>
<feature type="transmembrane region" description="Helical" evidence="7">
    <location>
        <begin position="12"/>
        <end position="36"/>
    </location>
</feature>
<dbReference type="GO" id="GO:0005886">
    <property type="term" value="C:plasma membrane"/>
    <property type="evidence" value="ECO:0007669"/>
    <property type="project" value="UniProtKB-SubCell"/>
</dbReference>
<evidence type="ECO:0000256" key="4">
    <source>
        <dbReference type="ARBA" id="ARBA00022692"/>
    </source>
</evidence>
<evidence type="ECO:0000256" key="1">
    <source>
        <dbReference type="ARBA" id="ARBA00004651"/>
    </source>
</evidence>
<accession>A0A559JIR5</accession>
<sequence>MKELFKNRNFMNMFLATIASQFGTIVGNMAFAFYLLDRFASQPGYASLAELMYSLPTLLVFWLVGVAADRFDRRKIAEHSGWIRVGITALLIAALYVDLLPLAFILLFLRSAVSKFYAPAEAALLQGILKPEQYEQASGLNQMLMGVFMLFGVGLGATAYHTIGIMGAVLMDGIGLSLSAMLIRRCRISKDVTQPNGPATLKSLRFSEIKSDFTEGLRYIRSKPLLLALVSGFLLFGLLNGGFAVLPLYTMKYKLAPDHYTFYSSLFAVFFGIGVLIGSVLGTTIVKKVKPHAMIAYGLLVSGLLAFGLLWVDNPWIYLSLVLLIGIAMAPVNIAIGGWLPSLVEPRQMGRVSAWNDPLLMLGQSTALGLIAWLYPRTIGLNFIYGSLCVILILAFAFYAISLSRLVRKDNLSGTSSAVQS</sequence>
<dbReference type="Pfam" id="PF07690">
    <property type="entry name" value="MFS_1"/>
    <property type="match status" value="1"/>
</dbReference>
<feature type="transmembrane region" description="Helical" evidence="7">
    <location>
        <begin position="261"/>
        <end position="282"/>
    </location>
</feature>
<evidence type="ECO:0000256" key="6">
    <source>
        <dbReference type="ARBA" id="ARBA00023136"/>
    </source>
</evidence>
<evidence type="ECO:0000256" key="7">
    <source>
        <dbReference type="SAM" id="Phobius"/>
    </source>
</evidence>
<dbReference type="InterPro" id="IPR036259">
    <property type="entry name" value="MFS_trans_sf"/>
</dbReference>
<dbReference type="Proteomes" id="UP000316330">
    <property type="component" value="Unassembled WGS sequence"/>
</dbReference>
<gene>
    <name evidence="8" type="ORF">FPZ45_12485</name>
</gene>
<keyword evidence="9" id="KW-1185">Reference proteome</keyword>
<dbReference type="PANTHER" id="PTHR43266:SF8">
    <property type="entry name" value="MACROLIDE-EFFLUX PROTEIN"/>
    <property type="match status" value="1"/>
</dbReference>
<comment type="subcellular location">
    <subcellularLocation>
        <location evidence="1">Cell membrane</location>
        <topology evidence="1">Multi-pass membrane protein</topology>
    </subcellularLocation>
</comment>
<evidence type="ECO:0000256" key="5">
    <source>
        <dbReference type="ARBA" id="ARBA00022989"/>
    </source>
</evidence>
<evidence type="ECO:0000313" key="9">
    <source>
        <dbReference type="Proteomes" id="UP000316330"/>
    </source>
</evidence>
<dbReference type="AlphaFoldDB" id="A0A559JIR5"/>
<evidence type="ECO:0000256" key="3">
    <source>
        <dbReference type="ARBA" id="ARBA00022475"/>
    </source>
</evidence>
<keyword evidence="2" id="KW-0813">Transport</keyword>
<feature type="transmembrane region" description="Helical" evidence="7">
    <location>
        <begin position="159"/>
        <end position="183"/>
    </location>
</feature>
<dbReference type="OrthoDB" id="9775268at2"/>
<keyword evidence="4 7" id="KW-0812">Transmembrane</keyword>
<proteinExistence type="predicted"/>
<feature type="transmembrane region" description="Helical" evidence="7">
    <location>
        <begin position="89"/>
        <end position="109"/>
    </location>
</feature>
<evidence type="ECO:0000313" key="8">
    <source>
        <dbReference type="EMBL" id="TVX99761.1"/>
    </source>
</evidence>
<name>A0A559JIR5_9BACL</name>
<dbReference type="PANTHER" id="PTHR43266">
    <property type="entry name" value="MACROLIDE-EFFLUX PROTEIN"/>
    <property type="match status" value="1"/>
</dbReference>
<keyword evidence="6 7" id="KW-0472">Membrane</keyword>
<comment type="caution">
    <text evidence="8">The sequence shown here is derived from an EMBL/GenBank/DDBJ whole genome shotgun (WGS) entry which is preliminary data.</text>
</comment>
<protein>
    <submittedName>
        <fullName evidence="8">MFS transporter</fullName>
    </submittedName>
</protein>
<dbReference type="SUPFAM" id="SSF103473">
    <property type="entry name" value="MFS general substrate transporter"/>
    <property type="match status" value="1"/>
</dbReference>
<feature type="transmembrane region" description="Helical" evidence="7">
    <location>
        <begin position="294"/>
        <end position="312"/>
    </location>
</feature>